<keyword evidence="2" id="KW-1185">Reference proteome</keyword>
<dbReference type="AlphaFoldDB" id="A0A544T4F2"/>
<dbReference type="Pfam" id="PF02810">
    <property type="entry name" value="SEC-C"/>
    <property type="match status" value="1"/>
</dbReference>
<comment type="caution">
    <text evidence="1">The sequence shown here is derived from an EMBL/GenBank/DDBJ whole genome shotgun (WGS) entry which is preliminary data.</text>
</comment>
<accession>A0A544T4F2</accession>
<dbReference type="InterPro" id="IPR004027">
    <property type="entry name" value="SEC_C_motif"/>
</dbReference>
<gene>
    <name evidence="1" type="ORF">FG383_13655</name>
</gene>
<evidence type="ECO:0000313" key="2">
    <source>
        <dbReference type="Proteomes" id="UP000318937"/>
    </source>
</evidence>
<organism evidence="1 2">
    <name type="scientific">Psychrobacillus soli</name>
    <dbReference type="NCBI Taxonomy" id="1543965"/>
    <lineage>
        <taxon>Bacteria</taxon>
        <taxon>Bacillati</taxon>
        <taxon>Bacillota</taxon>
        <taxon>Bacilli</taxon>
        <taxon>Bacillales</taxon>
        <taxon>Bacillaceae</taxon>
        <taxon>Psychrobacillus</taxon>
    </lineage>
</organism>
<evidence type="ECO:0000313" key="1">
    <source>
        <dbReference type="EMBL" id="TQR12314.1"/>
    </source>
</evidence>
<reference evidence="1 2" key="1">
    <citation type="submission" date="2019-05" db="EMBL/GenBank/DDBJ databases">
        <title>Psychrobacillus vulpis sp. nov., a new species isolated from feces of a red fox that inhabits in The Tablas de Daimiel Natural Park, Albacete, Spain.</title>
        <authorList>
            <person name="Rodriguez M."/>
            <person name="Reina J.C."/>
            <person name="Bejar V."/>
            <person name="Llamas I."/>
        </authorList>
    </citation>
    <scope>NUCLEOTIDE SEQUENCE [LARGE SCALE GENOMIC DNA]</scope>
    <source>
        <strain evidence="1 2">NHI-2</strain>
    </source>
</reference>
<dbReference type="Gene3D" id="3.10.450.50">
    <property type="match status" value="1"/>
</dbReference>
<sequence length="363" mass="41511">MIVRKGGMLMTIGRNDSCPCGSGKKYKKCHGGKEVVSIQQVADEELDLIIQNFYNEYPERKDMYELRMLLGKWNARLKGFWPPNQIQQQVVDYYLLLQKQDIWKKYVVKQLQKTVRPSVIQVLETWTSPMMLIGEVLEASQGIIKLKEYLDGNVYELDSVEGDSTAKVGSYVVGIVLPNSRRGLNGIMVITSLAFMPNWISDGLKHVKQLAKESKLDTQAFYREHLLECLMFINESQKSDQESLRSVDESEQLESTTQQIDPKITTKQMEMLVAFEDMMSEQDVNNDELHRIFNSYLMECSPNPRKTGAVAAGAIRFGRERLSAEEFPWTNKDIAAMFDVSTSTVQKYFEEIDSFYSSALVPA</sequence>
<dbReference type="EMBL" id="VDGG01000028">
    <property type="protein sequence ID" value="TQR12314.1"/>
    <property type="molecule type" value="Genomic_DNA"/>
</dbReference>
<proteinExistence type="predicted"/>
<name>A0A544T4F2_9BACI</name>
<dbReference type="OrthoDB" id="6399948at2"/>
<protein>
    <submittedName>
        <fullName evidence="1">SEC-C domain-containing protein</fullName>
    </submittedName>
</protein>
<dbReference type="Proteomes" id="UP000318937">
    <property type="component" value="Unassembled WGS sequence"/>
</dbReference>
<dbReference type="SUPFAM" id="SSF103642">
    <property type="entry name" value="Sec-C motif"/>
    <property type="match status" value="1"/>
</dbReference>